<protein>
    <submittedName>
        <fullName evidence="1">Uncharacterized protein</fullName>
    </submittedName>
</protein>
<evidence type="ECO:0000313" key="1">
    <source>
        <dbReference type="EMBL" id="PKI36408.1"/>
    </source>
</evidence>
<dbReference type="EMBL" id="PGOL01004867">
    <property type="protein sequence ID" value="PKI36408.1"/>
    <property type="molecule type" value="Genomic_DNA"/>
</dbReference>
<comment type="caution">
    <text evidence="1">The sequence shown here is derived from an EMBL/GenBank/DDBJ whole genome shotgun (WGS) entry which is preliminary data.</text>
</comment>
<dbReference type="Proteomes" id="UP000233551">
    <property type="component" value="Unassembled WGS sequence"/>
</dbReference>
<name>A0A2I0HXI9_PUNGR</name>
<proteinExistence type="predicted"/>
<keyword evidence="2" id="KW-1185">Reference proteome</keyword>
<dbReference type="AlphaFoldDB" id="A0A2I0HXI9"/>
<sequence>MLDGVAIKYVAVSREELHGIIKGSGYLCGCHSCNYTKTIYQIVQELRSTPVSLLFDAIQTVFGAPINQKSFRIWKESFQAATHELQRIYSKDEFS</sequence>
<organism evidence="1 2">
    <name type="scientific">Punica granatum</name>
    <name type="common">Pomegranate</name>
    <dbReference type="NCBI Taxonomy" id="22663"/>
    <lineage>
        <taxon>Eukaryota</taxon>
        <taxon>Viridiplantae</taxon>
        <taxon>Streptophyta</taxon>
        <taxon>Embryophyta</taxon>
        <taxon>Tracheophyta</taxon>
        <taxon>Spermatophyta</taxon>
        <taxon>Magnoliopsida</taxon>
        <taxon>eudicotyledons</taxon>
        <taxon>Gunneridae</taxon>
        <taxon>Pentapetalae</taxon>
        <taxon>rosids</taxon>
        <taxon>malvids</taxon>
        <taxon>Myrtales</taxon>
        <taxon>Lythraceae</taxon>
        <taxon>Punica</taxon>
    </lineage>
</organism>
<gene>
    <name evidence="1" type="ORF">CRG98_043190</name>
</gene>
<accession>A0A2I0HXI9</accession>
<evidence type="ECO:0000313" key="2">
    <source>
        <dbReference type="Proteomes" id="UP000233551"/>
    </source>
</evidence>
<reference evidence="1 2" key="1">
    <citation type="submission" date="2017-11" db="EMBL/GenBank/DDBJ databases">
        <title>De-novo sequencing of pomegranate (Punica granatum L.) genome.</title>
        <authorList>
            <person name="Akparov Z."/>
            <person name="Amiraslanov A."/>
            <person name="Hajiyeva S."/>
            <person name="Abbasov M."/>
            <person name="Kaur K."/>
            <person name="Hamwieh A."/>
            <person name="Solovyev V."/>
            <person name="Salamov A."/>
            <person name="Braich B."/>
            <person name="Kosarev P."/>
            <person name="Mahmoud A."/>
            <person name="Hajiyev E."/>
            <person name="Babayeva S."/>
            <person name="Izzatullayeva V."/>
            <person name="Mammadov A."/>
            <person name="Mammadov A."/>
            <person name="Sharifova S."/>
            <person name="Ojaghi J."/>
            <person name="Eynullazada K."/>
            <person name="Bayramov B."/>
            <person name="Abdulazimova A."/>
            <person name="Shahmuradov I."/>
        </authorList>
    </citation>
    <scope>NUCLEOTIDE SEQUENCE [LARGE SCALE GENOMIC DNA]</scope>
    <source>
        <strain evidence="2">cv. AG2017</strain>
        <tissue evidence="1">Leaf</tissue>
    </source>
</reference>